<dbReference type="SUPFAM" id="SSF48264">
    <property type="entry name" value="Cytochrome P450"/>
    <property type="match status" value="1"/>
</dbReference>
<keyword evidence="9" id="KW-1185">Reference proteome</keyword>
<dbReference type="AlphaFoldDB" id="A0A058ZWF6"/>
<dbReference type="InterPro" id="IPR001128">
    <property type="entry name" value="Cyt_P450"/>
</dbReference>
<reference evidence="7" key="3">
    <citation type="submission" date="2023-04" db="EMBL/GenBank/DDBJ databases">
        <title>WGS assembly of Eucalyptus grandis.</title>
        <authorList>
            <person name="Myburg A."/>
            <person name="Grattapaglia D."/>
            <person name="Tuskan G."/>
            <person name="Hellsten U."/>
            <person name="Hayes R."/>
            <person name="Grimwood J."/>
            <person name="Jenkins J."/>
            <person name="Lindquist E."/>
            <person name="Tice H."/>
            <person name="Bauer D."/>
            <person name="Goodstein D."/>
            <person name="Dubchak I."/>
            <person name="Poliakov A."/>
            <person name="Mizrachi E."/>
            <person name="Kullan A."/>
            <person name="Hussey S."/>
            <person name="Pinard D."/>
            <person name="Van D."/>
            <person name="Singh P."/>
            <person name="Van J."/>
            <person name="Silva-Junior O."/>
            <person name="Togawa R."/>
            <person name="Pappas M."/>
            <person name="Faria D."/>
            <person name="Sansaloni C."/>
            <person name="Petroli C."/>
            <person name="Yang X."/>
            <person name="Ranjan P."/>
            <person name="Tschaplinski T."/>
            <person name="Ye C."/>
            <person name="Li T."/>
            <person name="Sterck L."/>
            <person name="Vanneste K."/>
            <person name="Murat F."/>
            <person name="Soler M."/>
            <person name="Clemente H."/>
            <person name="Saidi N."/>
            <person name="Cassan-Wang H."/>
            <person name="Dunand C."/>
            <person name="Hefer C."/>
            <person name="Bornberg-Bauer E."/>
            <person name="Kersting A."/>
            <person name="Vining K."/>
            <person name="Amarasinghe V."/>
            <person name="Ranik M."/>
            <person name="Naithani S."/>
            <person name="Elser J."/>
            <person name="Boyd A."/>
            <person name="Liston A."/>
            <person name="Spatafora J."/>
            <person name="Dharmwardhana P."/>
            <person name="Raja R."/>
            <person name="Sullivan C."/>
            <person name="Romanel E."/>
            <person name="Alves-Ferreira M."/>
            <person name="Kulheim C."/>
            <person name="Foley W."/>
            <person name="Carocha V."/>
            <person name="Paiva J."/>
            <person name="Kudrna D."/>
            <person name="Brommonschenkel S."/>
            <person name="Pasquali G."/>
            <person name="Byrne M."/>
            <person name="Rigault P."/>
            <person name="Tibbits J."/>
            <person name="Spokevicius A."/>
            <person name="Jones R."/>
            <person name="Steane D."/>
            <person name="Vaillancourt R."/>
            <person name="Potts B."/>
            <person name="Joubert F."/>
            <person name="Barry K."/>
            <person name="Pappas G."/>
            <person name="Strauss S."/>
            <person name="Jaiswal P."/>
            <person name="Grima-Pettenati J."/>
            <person name="Salse J."/>
            <person name="Van D."/>
            <person name="Rokhsar D."/>
            <person name="Schmutz J."/>
        </authorList>
    </citation>
    <scope>NUCLEOTIDE SEQUENCE</scope>
    <source>
        <tissue evidence="7">Leaf extractions</tissue>
    </source>
</reference>
<keyword evidence="5" id="KW-0408">Iron</keyword>
<dbReference type="Gramene" id="KCW45365">
    <property type="protein sequence ID" value="KCW45365"/>
    <property type="gene ID" value="EUGRSUZ_L00958"/>
</dbReference>
<dbReference type="GO" id="GO:0016705">
    <property type="term" value="F:oxidoreductase activity, acting on paired donors, with incorporation or reduction of molecular oxygen"/>
    <property type="evidence" value="ECO:0007669"/>
    <property type="project" value="InterPro"/>
</dbReference>
<reference evidence="7" key="2">
    <citation type="journal article" date="2014" name="Nature">
        <title>The genome of Eucalyptus grandis.</title>
        <authorList>
            <person name="Myburg A.A."/>
            <person name="Grattapaglia D."/>
            <person name="Tuskan G.A."/>
            <person name="Hellsten U."/>
            <person name="Hayes R.D."/>
            <person name="Grimwood J."/>
            <person name="Jenkins J."/>
            <person name="Lindquist E."/>
            <person name="Tice H."/>
            <person name="Bauer D."/>
            <person name="Goodstein D.M."/>
            <person name="Dubchak I."/>
            <person name="Poliakov A."/>
            <person name="Mizrachi E."/>
            <person name="Kullan A.R."/>
            <person name="Hussey S.G."/>
            <person name="Pinard D."/>
            <person name="van der Merwe K."/>
            <person name="Singh P."/>
            <person name="van Jaarsveld I."/>
            <person name="Silva-Junior O.B."/>
            <person name="Togawa R.C."/>
            <person name="Pappas M.R."/>
            <person name="Faria D.A."/>
            <person name="Sansaloni C.P."/>
            <person name="Petroli C.D."/>
            <person name="Yang X."/>
            <person name="Ranjan P."/>
            <person name="Tschaplinski T.J."/>
            <person name="Ye C.Y."/>
            <person name="Li T."/>
            <person name="Sterck L."/>
            <person name="Vanneste K."/>
            <person name="Murat F."/>
            <person name="Soler M."/>
            <person name="Clemente H.S."/>
            <person name="Saidi N."/>
            <person name="Cassan-Wang H."/>
            <person name="Dunand C."/>
            <person name="Hefer C.A."/>
            <person name="Bornberg-Bauer E."/>
            <person name="Kersting A.R."/>
            <person name="Vining K."/>
            <person name="Amarasinghe V."/>
            <person name="Ranik M."/>
            <person name="Naithani S."/>
            <person name="Elser J."/>
            <person name="Boyd A.E."/>
            <person name="Liston A."/>
            <person name="Spatafora J.W."/>
            <person name="Dharmwardhana P."/>
            <person name="Raja R."/>
            <person name="Sullivan C."/>
            <person name="Romanel E."/>
            <person name="Alves-Ferreira M."/>
            <person name="Kulheim C."/>
            <person name="Foley W."/>
            <person name="Carocha V."/>
            <person name="Paiva J."/>
            <person name="Kudrna D."/>
            <person name="Brommonschenkel S.H."/>
            <person name="Pasquali G."/>
            <person name="Byrne M."/>
            <person name="Rigault P."/>
            <person name="Tibbits J."/>
            <person name="Spokevicius A."/>
            <person name="Jones R.C."/>
            <person name="Steane D.A."/>
            <person name="Vaillancourt R.E."/>
            <person name="Potts B.M."/>
            <person name="Joubert F."/>
            <person name="Barry K."/>
            <person name="Pappas G.J."/>
            <person name="Strauss S.H."/>
            <person name="Jaiswal P."/>
            <person name="Grima-Pettenati J."/>
            <person name="Salse J."/>
            <person name="Van de Peer Y."/>
            <person name="Rokhsar D.S."/>
            <person name="Schmutz J."/>
        </authorList>
    </citation>
    <scope>NUCLEOTIDE SEQUENCE</scope>
    <source>
        <tissue evidence="7">Leaf extractions</tissue>
    </source>
</reference>
<evidence type="ECO:0008006" key="10">
    <source>
        <dbReference type="Google" id="ProtNLM"/>
    </source>
</evidence>
<gene>
    <name evidence="8" type="ORF">EUGRSUZ_L00958</name>
</gene>
<dbReference type="EMBL" id="KK198837">
    <property type="protein sequence ID" value="KCW45365.1"/>
    <property type="molecule type" value="Genomic_DNA"/>
</dbReference>
<evidence type="ECO:0000256" key="4">
    <source>
        <dbReference type="ARBA" id="ARBA00023002"/>
    </source>
</evidence>
<dbReference type="Proteomes" id="UP000030711">
    <property type="component" value="Unassembled WGS sequence"/>
</dbReference>
<name>A0A058ZWF6_EUCGR</name>
<keyword evidence="3" id="KW-0479">Metal-binding</keyword>
<dbReference type="InterPro" id="IPR036396">
    <property type="entry name" value="Cyt_P450_sf"/>
</dbReference>
<evidence type="ECO:0000313" key="9">
    <source>
        <dbReference type="Proteomes" id="UP000030711"/>
    </source>
</evidence>
<keyword evidence="2" id="KW-0349">Heme</keyword>
<comment type="similarity">
    <text evidence="1">Belongs to the cytochrome P450 family.</text>
</comment>
<reference evidence="8" key="1">
    <citation type="submission" date="2013-07" db="EMBL/GenBank/DDBJ databases">
        <title>The genome of Eucalyptus grandis.</title>
        <authorList>
            <person name="Schmutz J."/>
            <person name="Hayes R."/>
            <person name="Myburg A."/>
            <person name="Tuskan G."/>
            <person name="Grattapaglia D."/>
            <person name="Rokhsar D.S."/>
        </authorList>
    </citation>
    <scope>NUCLEOTIDE SEQUENCE</scope>
    <source>
        <tissue evidence="8">Leaf extractions</tissue>
    </source>
</reference>
<evidence type="ECO:0000256" key="3">
    <source>
        <dbReference type="ARBA" id="ARBA00022723"/>
    </source>
</evidence>
<proteinExistence type="inferred from homology"/>
<dbReference type="GO" id="GO:0020037">
    <property type="term" value="F:heme binding"/>
    <property type="evidence" value="ECO:0007669"/>
    <property type="project" value="InterPro"/>
</dbReference>
<dbReference type="PANTHER" id="PTHR47947:SF39">
    <property type="entry name" value="CYTOCHROME P450"/>
    <property type="match status" value="1"/>
</dbReference>
<evidence type="ECO:0000256" key="5">
    <source>
        <dbReference type="ARBA" id="ARBA00023004"/>
    </source>
</evidence>
<keyword evidence="4" id="KW-0560">Oxidoreductase</keyword>
<accession>A0A058ZWF6</accession>
<dbReference type="Gene3D" id="1.10.630.10">
    <property type="entry name" value="Cytochrome P450"/>
    <property type="match status" value="3"/>
</dbReference>
<dbReference type="InterPro" id="IPR050651">
    <property type="entry name" value="Plant_Cytochrome_P450_Monoox"/>
</dbReference>
<keyword evidence="6" id="KW-0503">Monooxygenase</keyword>
<sequence length="393" mass="44363">MCISVCSSFKHTTHHSMMNLLQMDSLLQEMNSTHFYGMILAILILSIHVRLKSGSSRKLRTPPEVAGTWPIMGHMPILGKSHLPYRTFVSMADKYGPIFTIRLRLFPAIVVSSSEIAKECFTKHDLVLASRPQQLATEVMGYNYAFLKFTRYGPYWRLFPVADALPFLGWLDLGGQEKSMKSTAKEWDTILNFMDVMLSTLEGMDIGGFDSDTIIKATCKALAAGATDTTITTITRAMSLLLNNRHALKKTQEALNAQIGKERHVKESDISNLTYLHAIGDLQLRKIQTDPRAWLEPMEFRPERFLNSHKKIDVKDPFEYLPFGGGRRICLRMSFGIQSVHSMLARFLHAFKVATPDNLPVDMSEGTGITIAKAMPIEVMLTPRLPNKVYKFT</sequence>
<protein>
    <recommendedName>
        <fullName evidence="10">Cytochrome P450</fullName>
    </recommendedName>
</protein>
<dbReference type="PANTHER" id="PTHR47947">
    <property type="entry name" value="CYTOCHROME P450 82C3-RELATED"/>
    <property type="match status" value="1"/>
</dbReference>
<dbReference type="Pfam" id="PF00067">
    <property type="entry name" value="p450"/>
    <property type="match status" value="3"/>
</dbReference>
<dbReference type="OMA" id="HYIMAND"/>
<dbReference type="GO" id="GO:0004497">
    <property type="term" value="F:monooxygenase activity"/>
    <property type="evidence" value="ECO:0007669"/>
    <property type="project" value="UniProtKB-KW"/>
</dbReference>
<evidence type="ECO:0000313" key="8">
    <source>
        <dbReference type="EMBL" id="KCW45365.1"/>
    </source>
</evidence>
<dbReference type="GO" id="GO:0005506">
    <property type="term" value="F:iron ion binding"/>
    <property type="evidence" value="ECO:0007669"/>
    <property type="project" value="InterPro"/>
</dbReference>
<reference evidence="7" key="4">
    <citation type="submission" date="2023-07" db="EMBL/GenBank/DDBJ databases">
        <authorList>
            <person name="Myburg A.A."/>
            <person name="Grattapaglia D."/>
            <person name="Tuskan G.A."/>
            <person name="Hellsten U."/>
            <person name="Hayes R.D."/>
            <person name="Grimwood J."/>
            <person name="Jenkins J."/>
            <person name="Lindquist E."/>
            <person name="Tice H."/>
            <person name="Bauer D."/>
            <person name="Goodstein D.M."/>
            <person name="Dubchak I."/>
            <person name="Poliakov A."/>
            <person name="Mizrachi E."/>
            <person name="Kullan A.R."/>
            <person name="Hussey S.G."/>
            <person name="Pinard D."/>
            <person name="Van D.M."/>
            <person name="Singh P."/>
            <person name="Van J.I."/>
            <person name="Silva-Junior O.B."/>
            <person name="Togawa R.C."/>
            <person name="Pappas M.R."/>
            <person name="Faria D.A."/>
            <person name="Sansaloni C.P."/>
            <person name="Petroli C.D."/>
            <person name="Yang X."/>
            <person name="Ranjan P."/>
            <person name="Tschaplinski T.J."/>
            <person name="Ye C.Y."/>
            <person name="Li T."/>
            <person name="Sterck L."/>
            <person name="Vanneste K."/>
            <person name="Murat F."/>
            <person name="Soler M."/>
            <person name="Clemente H.S."/>
            <person name="Saidi N."/>
            <person name="Cassan-Wang H."/>
            <person name="Dunand C."/>
            <person name="Hefer C.A."/>
            <person name="Bornberg-Bauer E."/>
            <person name="Kersting A.R."/>
            <person name="Vining K."/>
            <person name="Amarasinghe V."/>
            <person name="Ranik M."/>
            <person name="Naithani S."/>
            <person name="Elser J."/>
            <person name="Boyd A.E."/>
            <person name="Liston A."/>
            <person name="Spatafora J.W."/>
            <person name="Dharmwardhana P."/>
            <person name="Raja R."/>
            <person name="Sullivan C."/>
            <person name="Romanel E."/>
            <person name="Alves-Ferreira M."/>
            <person name="Kulheim C."/>
            <person name="Foley W."/>
            <person name="Carocha V."/>
            <person name="Paiva J."/>
            <person name="Kudrna D."/>
            <person name="Brommonschenkel S.H."/>
            <person name="Pasquali G."/>
            <person name="Byrne M."/>
            <person name="Rigault P."/>
            <person name="Tibbits J."/>
            <person name="Spokevicius A."/>
            <person name="Jones R.C."/>
            <person name="Steane D.A."/>
            <person name="Vaillancourt R.E."/>
            <person name="Potts B.M."/>
            <person name="Joubert F."/>
            <person name="Barry K."/>
            <person name="Pappas G.J."/>
            <person name="Strauss S.H."/>
            <person name="Jaiswal P."/>
            <person name="Grima-Pettenati J."/>
            <person name="Salse J."/>
            <person name="Van D.P."/>
            <person name="Rokhsar D.S."/>
            <person name="Schmutz J."/>
        </authorList>
    </citation>
    <scope>NUCLEOTIDE SEQUENCE</scope>
    <source>
        <tissue evidence="7">Leaf extractions</tissue>
    </source>
</reference>
<organism evidence="8">
    <name type="scientific">Eucalyptus grandis</name>
    <name type="common">Flooded gum</name>
    <dbReference type="NCBI Taxonomy" id="71139"/>
    <lineage>
        <taxon>Eukaryota</taxon>
        <taxon>Viridiplantae</taxon>
        <taxon>Streptophyta</taxon>
        <taxon>Embryophyta</taxon>
        <taxon>Tracheophyta</taxon>
        <taxon>Spermatophyta</taxon>
        <taxon>Magnoliopsida</taxon>
        <taxon>eudicotyledons</taxon>
        <taxon>Gunneridae</taxon>
        <taxon>Pentapetalae</taxon>
        <taxon>rosids</taxon>
        <taxon>malvids</taxon>
        <taxon>Myrtales</taxon>
        <taxon>Myrtaceae</taxon>
        <taxon>Myrtoideae</taxon>
        <taxon>Eucalypteae</taxon>
        <taxon>Eucalyptus</taxon>
    </lineage>
</organism>
<evidence type="ECO:0000256" key="2">
    <source>
        <dbReference type="ARBA" id="ARBA00022617"/>
    </source>
</evidence>
<evidence type="ECO:0000256" key="6">
    <source>
        <dbReference type="ARBA" id="ARBA00023033"/>
    </source>
</evidence>
<dbReference type="InParanoid" id="A0A058ZWF6"/>
<dbReference type="EMBL" id="MU848322">
    <property type="protein sequence ID" value="KAK2632873.1"/>
    <property type="molecule type" value="Genomic_DNA"/>
</dbReference>
<evidence type="ECO:0000313" key="7">
    <source>
        <dbReference type="EMBL" id="KAK2632873.1"/>
    </source>
</evidence>
<evidence type="ECO:0000256" key="1">
    <source>
        <dbReference type="ARBA" id="ARBA00010617"/>
    </source>
</evidence>